<protein>
    <recommendedName>
        <fullName evidence="3">Cytokinin riboside 5'-monophosphate phosphoribohydrolase</fullName>
        <ecNumber evidence="3">3.2.2.n1</ecNumber>
    </recommendedName>
</protein>
<dbReference type="GO" id="GO:0009691">
    <property type="term" value="P:cytokinin biosynthetic process"/>
    <property type="evidence" value="ECO:0007669"/>
    <property type="project" value="UniProtKB-UniRule"/>
</dbReference>
<evidence type="ECO:0000256" key="2">
    <source>
        <dbReference type="ARBA" id="ARBA00006763"/>
    </source>
</evidence>
<dbReference type="InterPro" id="IPR005269">
    <property type="entry name" value="LOG"/>
</dbReference>
<gene>
    <name evidence="4" type="ORF">AVDCRST_MAG49-2789</name>
</gene>
<dbReference type="NCBIfam" id="TIGR00730">
    <property type="entry name" value="Rossman fold protein, TIGR00730 family"/>
    <property type="match status" value="1"/>
</dbReference>
<dbReference type="PANTHER" id="PTHR31223">
    <property type="entry name" value="LOG FAMILY PROTEIN YJL055W"/>
    <property type="match status" value="1"/>
</dbReference>
<evidence type="ECO:0000313" key="4">
    <source>
        <dbReference type="EMBL" id="CAA9564575.1"/>
    </source>
</evidence>
<organism evidence="4">
    <name type="scientific">uncultured Thermomicrobiales bacterium</name>
    <dbReference type="NCBI Taxonomy" id="1645740"/>
    <lineage>
        <taxon>Bacteria</taxon>
        <taxon>Pseudomonadati</taxon>
        <taxon>Thermomicrobiota</taxon>
        <taxon>Thermomicrobia</taxon>
        <taxon>Thermomicrobiales</taxon>
        <taxon>environmental samples</taxon>
    </lineage>
</organism>
<comment type="similarity">
    <text evidence="2 3">Belongs to the LOG family.</text>
</comment>
<dbReference type="Gene3D" id="3.40.50.450">
    <property type="match status" value="1"/>
</dbReference>
<dbReference type="SUPFAM" id="SSF102405">
    <property type="entry name" value="MCP/YpsA-like"/>
    <property type="match status" value="1"/>
</dbReference>
<evidence type="ECO:0000256" key="3">
    <source>
        <dbReference type="RuleBase" id="RU363015"/>
    </source>
</evidence>
<dbReference type="AlphaFoldDB" id="A0A6J4V1I9"/>
<comment type="catalytic activity">
    <reaction evidence="1">
        <text>AMP + H2O = D-ribose 5-phosphate + adenine</text>
        <dbReference type="Rhea" id="RHEA:20129"/>
        <dbReference type="ChEBI" id="CHEBI:15377"/>
        <dbReference type="ChEBI" id="CHEBI:16708"/>
        <dbReference type="ChEBI" id="CHEBI:78346"/>
        <dbReference type="ChEBI" id="CHEBI:456215"/>
        <dbReference type="EC" id="3.2.2.4"/>
    </reaction>
</comment>
<evidence type="ECO:0000256" key="1">
    <source>
        <dbReference type="ARBA" id="ARBA00000274"/>
    </source>
</evidence>
<dbReference type="GO" id="GO:0005829">
    <property type="term" value="C:cytosol"/>
    <property type="evidence" value="ECO:0007669"/>
    <property type="project" value="TreeGrafter"/>
</dbReference>
<accession>A0A6J4V1I9</accession>
<dbReference type="InterPro" id="IPR031100">
    <property type="entry name" value="LOG_fam"/>
</dbReference>
<name>A0A6J4V1I9_9BACT</name>
<keyword evidence="3" id="KW-0378">Hydrolase</keyword>
<keyword evidence="3" id="KW-0203">Cytokinin biosynthesis</keyword>
<proteinExistence type="inferred from homology"/>
<reference evidence="4" key="1">
    <citation type="submission" date="2020-02" db="EMBL/GenBank/DDBJ databases">
        <authorList>
            <person name="Meier V. D."/>
        </authorList>
    </citation>
    <scope>NUCLEOTIDE SEQUENCE</scope>
    <source>
        <strain evidence="4">AVDCRST_MAG49</strain>
    </source>
</reference>
<dbReference type="Pfam" id="PF03641">
    <property type="entry name" value="Lysine_decarbox"/>
    <property type="match status" value="1"/>
</dbReference>
<sequence>MESVCVFCGSSPGVRPSYVAAARRTGETIARRGLRLVYGGGKVGLMGAVADAALAAGGTVVGVIPEALVRKEVAHAGLTELRVVGSMHERKALMAELADGFLTLPGGFGTYEEFCEVLTWAQLGIHAKPCALLDVDGFYAPLVGLFDAAVGEGFVHPDHRAMVLQGQDPERLLDAMGQYVAPTVAKWVTLKET</sequence>
<dbReference type="EC" id="3.2.2.n1" evidence="3"/>
<dbReference type="EMBL" id="CADCWG010000195">
    <property type="protein sequence ID" value="CAA9564575.1"/>
    <property type="molecule type" value="Genomic_DNA"/>
</dbReference>
<dbReference type="PANTHER" id="PTHR31223:SF70">
    <property type="entry name" value="LOG FAMILY PROTEIN YJL055W"/>
    <property type="match status" value="1"/>
</dbReference>
<dbReference type="GO" id="GO:0008714">
    <property type="term" value="F:AMP nucleosidase activity"/>
    <property type="evidence" value="ECO:0007669"/>
    <property type="project" value="UniProtKB-EC"/>
</dbReference>